<dbReference type="PANTHER" id="PTHR43611:SF3">
    <property type="entry name" value="FLAVIN MONONUCLEOTIDE HYDROLASE 1, CHLOROPLATIC"/>
    <property type="match status" value="1"/>
</dbReference>
<dbReference type="GO" id="GO:0016787">
    <property type="term" value="F:hydrolase activity"/>
    <property type="evidence" value="ECO:0007669"/>
    <property type="project" value="UniProtKB-KW"/>
</dbReference>
<dbReference type="EMBL" id="JBIHSN010000003">
    <property type="protein sequence ID" value="MFH0266628.1"/>
    <property type="molecule type" value="Genomic_DNA"/>
</dbReference>
<dbReference type="PANTHER" id="PTHR43611">
    <property type="entry name" value="ALPHA-D-GLUCOSE 1-PHOSPHATE PHOSPHATASE"/>
    <property type="match status" value="1"/>
</dbReference>
<evidence type="ECO:0000313" key="2">
    <source>
        <dbReference type="Proteomes" id="UP001607151"/>
    </source>
</evidence>
<dbReference type="Pfam" id="PF00702">
    <property type="entry name" value="Hydrolase"/>
    <property type="match status" value="1"/>
</dbReference>
<dbReference type="SFLD" id="SFLDG01129">
    <property type="entry name" value="C1.5:_HAD__Beta-PGM__Phosphata"/>
    <property type="match status" value="1"/>
</dbReference>
<name>A0ABW7IZN2_9VIBR</name>
<dbReference type="InterPro" id="IPR006439">
    <property type="entry name" value="HAD-SF_hydro_IA"/>
</dbReference>
<reference evidence="1 2" key="1">
    <citation type="submission" date="2024-10" db="EMBL/GenBank/DDBJ databases">
        <authorList>
            <person name="Yibar A."/>
            <person name="Saticioglu I.B."/>
            <person name="Duman M."/>
            <person name="Ajmi N."/>
            <person name="Gurler F."/>
            <person name="Ay H."/>
            <person name="Onuk E."/>
            <person name="Guler S."/>
            <person name="Romalde J.L."/>
        </authorList>
    </citation>
    <scope>NUCLEOTIDE SEQUENCE [LARGE SCALE GENOMIC DNA]</scope>
    <source>
        <strain evidence="1 2">14-MA-B</strain>
    </source>
</reference>
<dbReference type="InterPro" id="IPR023198">
    <property type="entry name" value="PGP-like_dom2"/>
</dbReference>
<organism evidence="1 2">
    <name type="scientific">Vibrio rumoiensis</name>
    <dbReference type="NCBI Taxonomy" id="76258"/>
    <lineage>
        <taxon>Bacteria</taxon>
        <taxon>Pseudomonadati</taxon>
        <taxon>Pseudomonadota</taxon>
        <taxon>Gammaproteobacteria</taxon>
        <taxon>Vibrionales</taxon>
        <taxon>Vibrionaceae</taxon>
        <taxon>Vibrio</taxon>
    </lineage>
</organism>
<protein>
    <submittedName>
        <fullName evidence="1">HAD family hydrolase</fullName>
    </submittedName>
</protein>
<dbReference type="RefSeq" id="WP_394608330.1">
    <property type="nucleotide sequence ID" value="NZ_JBIHSJ010000004.1"/>
</dbReference>
<dbReference type="InterPro" id="IPR036412">
    <property type="entry name" value="HAD-like_sf"/>
</dbReference>
<dbReference type="InterPro" id="IPR023214">
    <property type="entry name" value="HAD_sf"/>
</dbReference>
<dbReference type="Gene3D" id="3.40.50.1000">
    <property type="entry name" value="HAD superfamily/HAD-like"/>
    <property type="match status" value="1"/>
</dbReference>
<dbReference type="SUPFAM" id="SSF56784">
    <property type="entry name" value="HAD-like"/>
    <property type="match status" value="1"/>
</dbReference>
<evidence type="ECO:0000313" key="1">
    <source>
        <dbReference type="EMBL" id="MFH0266628.1"/>
    </source>
</evidence>
<keyword evidence="1" id="KW-0378">Hydrolase</keyword>
<dbReference type="SFLD" id="SFLDS00003">
    <property type="entry name" value="Haloacid_Dehalogenase"/>
    <property type="match status" value="1"/>
</dbReference>
<keyword evidence="2" id="KW-1185">Reference proteome</keyword>
<dbReference type="Gene3D" id="1.10.150.240">
    <property type="entry name" value="Putative phosphatase, domain 2"/>
    <property type="match status" value="1"/>
</dbReference>
<dbReference type="CDD" id="cd02603">
    <property type="entry name" value="HAD_sEH-N_like"/>
    <property type="match status" value="1"/>
</dbReference>
<dbReference type="NCBIfam" id="TIGR01509">
    <property type="entry name" value="HAD-SF-IA-v3"/>
    <property type="match status" value="1"/>
</dbReference>
<comment type="caution">
    <text evidence="1">The sequence shown here is derived from an EMBL/GenBank/DDBJ whole genome shotgun (WGS) entry which is preliminary data.</text>
</comment>
<sequence length="205" mass="23416">MQAKNIKNVVFDIGNVIVRWSPIEITRLTFGEVNDLQQRSNSIFQSDIWLDLNKGKITESEAKERYQQSIALSKSECDRLFYYVKQTQILLYGSIDLLKRVKAAGYRVYALTDNVTDIVEHLKSTHSFWSEFDGTIVSADLGILKPQPEIYHALFNQYALEPKETVFIDDMPNNVKGAESTGMYAIQFINSSQCEKSLKTLGLLF</sequence>
<proteinExistence type="predicted"/>
<gene>
    <name evidence="1" type="ORF">ACGRQ9_14370</name>
</gene>
<dbReference type="Proteomes" id="UP001607151">
    <property type="component" value="Unassembled WGS sequence"/>
</dbReference>
<accession>A0ABW7IZN2</accession>